<dbReference type="SUPFAM" id="SSF53383">
    <property type="entry name" value="PLP-dependent transferases"/>
    <property type="match status" value="1"/>
</dbReference>
<feature type="binding site" evidence="9">
    <location>
        <position position="318"/>
    </location>
    <ligand>
        <name>substrate</name>
    </ligand>
</feature>
<dbReference type="EMBL" id="NHSF01000079">
    <property type="protein sequence ID" value="MBK5932184.1"/>
    <property type="molecule type" value="Genomic_DNA"/>
</dbReference>
<evidence type="ECO:0000256" key="6">
    <source>
        <dbReference type="ARBA" id="ARBA00022756"/>
    </source>
</evidence>
<dbReference type="RefSeq" id="WP_201247026.1">
    <property type="nucleotide sequence ID" value="NZ_NHSF01000079.1"/>
</dbReference>
<organism evidence="10 11">
    <name type="scientific">Halochromatium salexigens</name>
    <name type="common">Chromatium salexigens</name>
    <dbReference type="NCBI Taxonomy" id="49447"/>
    <lineage>
        <taxon>Bacteria</taxon>
        <taxon>Pseudomonadati</taxon>
        <taxon>Pseudomonadota</taxon>
        <taxon>Gammaproteobacteria</taxon>
        <taxon>Chromatiales</taxon>
        <taxon>Chromatiaceae</taxon>
        <taxon>Halochromatium</taxon>
    </lineage>
</organism>
<feature type="binding site" evidence="9">
    <location>
        <position position="256"/>
    </location>
    <ligand>
        <name>pyridoxal 5'-phosphate</name>
        <dbReference type="ChEBI" id="CHEBI:597326"/>
    </ligand>
</feature>
<dbReference type="Pfam" id="PF00202">
    <property type="entry name" value="Aminotran_3"/>
    <property type="match status" value="1"/>
</dbReference>
<feature type="binding site" evidence="9">
    <location>
        <position position="62"/>
    </location>
    <ligand>
        <name>substrate</name>
    </ligand>
</feature>
<comment type="similarity">
    <text evidence="9">Belongs to the class-III pyridoxal-phosphate-dependent aminotransferase family. BioA subfamily.</text>
</comment>
<dbReference type="InterPro" id="IPR049704">
    <property type="entry name" value="Aminotrans_3_PPA_site"/>
</dbReference>
<dbReference type="InterPro" id="IPR005815">
    <property type="entry name" value="BioA"/>
</dbReference>
<dbReference type="GO" id="GO:0004015">
    <property type="term" value="F:adenosylmethionine-8-amino-7-oxononanoate transaminase activity"/>
    <property type="evidence" value="ECO:0007669"/>
    <property type="project" value="UniProtKB-UniRule"/>
</dbReference>
<gene>
    <name evidence="9" type="primary">bioA</name>
    <name evidence="10" type="ORF">CCR82_17005</name>
</gene>
<dbReference type="InterPro" id="IPR005814">
    <property type="entry name" value="Aminotrans_3"/>
</dbReference>
<evidence type="ECO:0000256" key="8">
    <source>
        <dbReference type="ARBA" id="ARBA00048449"/>
    </source>
</evidence>
<dbReference type="HAMAP" id="MF_00834">
    <property type="entry name" value="BioA"/>
    <property type="match status" value="1"/>
</dbReference>
<dbReference type="Proteomes" id="UP001296967">
    <property type="component" value="Unassembled WGS sequence"/>
</dbReference>
<evidence type="ECO:0000256" key="9">
    <source>
        <dbReference type="HAMAP-Rule" id="MF_00834"/>
    </source>
</evidence>
<dbReference type="InterPro" id="IPR015421">
    <property type="entry name" value="PyrdxlP-dep_Trfase_major"/>
</dbReference>
<comment type="caution">
    <text evidence="10">The sequence shown here is derived from an EMBL/GenBank/DDBJ whole genome shotgun (WGS) entry which is preliminary data.</text>
</comment>
<dbReference type="GO" id="GO:0030170">
    <property type="term" value="F:pyridoxal phosphate binding"/>
    <property type="evidence" value="ECO:0007669"/>
    <property type="project" value="UniProtKB-UniRule"/>
</dbReference>
<feature type="site" description="Participates in the substrate recognition with KAPA and in a stacking interaction with the adenine ring of SAM" evidence="9">
    <location>
        <position position="27"/>
    </location>
</feature>
<evidence type="ECO:0000256" key="7">
    <source>
        <dbReference type="ARBA" id="ARBA00022898"/>
    </source>
</evidence>
<sequence length="455" mass="49492">MQPPPPQDATAVEHLLALDRAHAWHPYTSTIDRDPVYPVRRAHGCELELMDGRRLIDGMASWWCVIHGYDHPALNQAARDQLEQMAHVMFGGLTHAPAIGLVERLVRITPAPLRQVFLCDSGSVAVEVAMKMALQYQQAIGEHRRVRFLSLRSGYHGDTFHAMSVCDPVTGMHQLFNQVLPRQFFAQAPAPRFGEPCSDADIADFQRLIESHRDEIAAVILEPIVQGAGGMRFYSADYLQRIRALCDAHGVLLIADEIATGFGRTGRLFACEHAGISPDIMTLGKALTGGYLTSAATLATEQVAHAISSAEPGVFMHGPTFMGNPLACAIANASIDLLLEANAGPDTDIRPSISTSGPGWQTNIARIERALAAGLAPCRDLPGVADVRVLGAIGVVEIEEPVAMRAIQGRFIERGVWVRPFGRLVYLMPPFIISDDALRWLTAAVVDVLAEPSRI</sequence>
<evidence type="ECO:0000256" key="5">
    <source>
        <dbReference type="ARBA" id="ARBA00022691"/>
    </source>
</evidence>
<proteinExistence type="inferred from homology"/>
<evidence type="ECO:0000313" key="10">
    <source>
        <dbReference type="EMBL" id="MBK5932184.1"/>
    </source>
</evidence>
<dbReference type="GO" id="GO:0009102">
    <property type="term" value="P:biotin biosynthetic process"/>
    <property type="evidence" value="ECO:0007669"/>
    <property type="project" value="UniProtKB-UniRule"/>
</dbReference>
<comment type="function">
    <text evidence="9">Catalyzes the transfer of the alpha-amino group from S-adenosyl-L-methionine (SAM) to 7-keto-8-aminopelargonic acid (KAPA) to form 7,8-diaminopelargonic acid (DAPA). It is the only aminotransferase known to utilize SAM as an amino donor.</text>
</comment>
<comment type="pathway">
    <text evidence="2 9">Cofactor biosynthesis; biotin biosynthesis; 7,8-diaminononanoate from 8-amino-7-oxononanoate (SAM route): step 1/1.</text>
</comment>
<evidence type="ECO:0000256" key="3">
    <source>
        <dbReference type="ARBA" id="ARBA00022576"/>
    </source>
</evidence>
<feature type="binding site" evidence="9">
    <location>
        <position position="419"/>
    </location>
    <ligand>
        <name>substrate</name>
    </ligand>
</feature>
<dbReference type="PANTHER" id="PTHR42684">
    <property type="entry name" value="ADENOSYLMETHIONINE-8-AMINO-7-OXONONANOATE AMINOTRANSFERASE"/>
    <property type="match status" value="1"/>
</dbReference>
<dbReference type="PROSITE" id="PS00600">
    <property type="entry name" value="AA_TRANSFER_CLASS_3"/>
    <property type="match status" value="1"/>
</dbReference>
<comment type="catalytic activity">
    <reaction evidence="8 9">
        <text>(8S)-8-amino-7-oxononanoate + S-adenosyl-L-methionine = S-adenosyl-4-methylsulfanyl-2-oxobutanoate + (7R,8S)-7,8-diammoniononanoate</text>
        <dbReference type="Rhea" id="RHEA:16861"/>
        <dbReference type="ChEBI" id="CHEBI:16490"/>
        <dbReference type="ChEBI" id="CHEBI:59789"/>
        <dbReference type="ChEBI" id="CHEBI:149468"/>
        <dbReference type="ChEBI" id="CHEBI:149469"/>
        <dbReference type="EC" id="2.6.1.62"/>
    </reaction>
</comment>
<evidence type="ECO:0000256" key="2">
    <source>
        <dbReference type="ARBA" id="ARBA00005063"/>
    </source>
</evidence>
<dbReference type="PANTHER" id="PTHR42684:SF17">
    <property type="entry name" value="ADENOSYLMETHIONINE-8-AMINO-7-OXONONANOATE AMINOTRANSFERASE"/>
    <property type="match status" value="1"/>
</dbReference>
<keyword evidence="4 9" id="KW-0808">Transferase</keyword>
<feature type="binding site" evidence="9">
    <location>
        <position position="285"/>
    </location>
    <ligand>
        <name>substrate</name>
    </ligand>
</feature>
<keyword evidence="11" id="KW-1185">Reference proteome</keyword>
<evidence type="ECO:0000256" key="1">
    <source>
        <dbReference type="ARBA" id="ARBA00001933"/>
    </source>
</evidence>
<accession>A0AAJ0UIM3</accession>
<dbReference type="GO" id="GO:0005737">
    <property type="term" value="C:cytoplasm"/>
    <property type="evidence" value="ECO:0007669"/>
    <property type="project" value="UniProtKB-SubCell"/>
</dbReference>
<dbReference type="AlphaFoldDB" id="A0AAJ0UIM3"/>
<reference evidence="10" key="2">
    <citation type="journal article" date="2020" name="Microorganisms">
        <title>Osmotic Adaptation and Compatible Solute Biosynthesis of Phototrophic Bacteria as Revealed from Genome Analyses.</title>
        <authorList>
            <person name="Imhoff J.F."/>
            <person name="Rahn T."/>
            <person name="Kunzel S."/>
            <person name="Keller A."/>
            <person name="Neulinger S.C."/>
        </authorList>
    </citation>
    <scope>NUCLEOTIDE SEQUENCE</scope>
    <source>
        <strain evidence="10">DSM 4395</strain>
    </source>
</reference>
<keyword evidence="3 9" id="KW-0032">Aminotransferase</keyword>
<evidence type="ECO:0000313" key="11">
    <source>
        <dbReference type="Proteomes" id="UP001296967"/>
    </source>
</evidence>
<feature type="binding site" evidence="9">
    <location>
        <position position="155"/>
    </location>
    <ligand>
        <name>substrate</name>
    </ligand>
</feature>
<dbReference type="InterPro" id="IPR015422">
    <property type="entry name" value="PyrdxlP-dep_Trfase_small"/>
</dbReference>
<dbReference type="Gene3D" id="3.90.1150.10">
    <property type="entry name" value="Aspartate Aminotransferase, domain 1"/>
    <property type="match status" value="1"/>
</dbReference>
<feature type="modified residue" description="N6-(pyridoxal phosphate)lysine" evidence="9">
    <location>
        <position position="285"/>
    </location>
</feature>
<protein>
    <recommendedName>
        <fullName evidence="9">Adenosylmethionine-8-amino-7-oxononanoate aminotransferase</fullName>
        <ecNumber evidence="9">2.6.1.62</ecNumber>
    </recommendedName>
    <alternativeName>
        <fullName evidence="9">7,8-diamino-pelargonic acid aminotransferase</fullName>
        <shortName evidence="9">DAPA AT</shortName>
        <shortName evidence="9">DAPA aminotransferase</shortName>
    </alternativeName>
    <alternativeName>
        <fullName evidence="9">7,8-diaminononanoate synthase</fullName>
        <shortName evidence="9">DANS</shortName>
    </alternativeName>
    <alternativeName>
        <fullName evidence="9">Diaminopelargonic acid synthase</fullName>
    </alternativeName>
</protein>
<dbReference type="InterPro" id="IPR015424">
    <property type="entry name" value="PyrdxlP-dep_Trfase"/>
</dbReference>
<feature type="binding site" evidence="9">
    <location>
        <begin position="319"/>
        <end position="320"/>
    </location>
    <ligand>
        <name>pyridoxal 5'-phosphate</name>
        <dbReference type="ChEBI" id="CHEBI:597326"/>
    </ligand>
</feature>
<dbReference type="FunFam" id="3.40.640.10:FF:000041">
    <property type="entry name" value="Adenosylmethionine-8-amino-7-oxononanoate aminotransferase"/>
    <property type="match status" value="1"/>
</dbReference>
<dbReference type="NCBIfam" id="NF005940">
    <property type="entry name" value="PRK07986.1"/>
    <property type="match status" value="1"/>
</dbReference>
<keyword evidence="5 9" id="KW-0949">S-adenosyl-L-methionine</keyword>
<dbReference type="NCBIfam" id="TIGR00508">
    <property type="entry name" value="bioA"/>
    <property type="match status" value="1"/>
</dbReference>
<feature type="binding site" evidence="9">
    <location>
        <begin position="122"/>
        <end position="123"/>
    </location>
    <ligand>
        <name>pyridoxal 5'-phosphate</name>
        <dbReference type="ChEBI" id="CHEBI:597326"/>
    </ligand>
</feature>
<dbReference type="EC" id="2.6.1.62" evidence="9"/>
<evidence type="ECO:0000256" key="4">
    <source>
        <dbReference type="ARBA" id="ARBA00022679"/>
    </source>
</evidence>
<dbReference type="Gene3D" id="3.40.640.10">
    <property type="entry name" value="Type I PLP-dependent aspartate aminotransferase-like (Major domain)"/>
    <property type="match status" value="1"/>
</dbReference>
<keyword evidence="7 9" id="KW-0663">Pyridoxal phosphate</keyword>
<keyword evidence="6 9" id="KW-0093">Biotin biosynthesis</keyword>
<dbReference type="NCBIfam" id="NF004624">
    <property type="entry name" value="PRK05964.1"/>
    <property type="match status" value="1"/>
</dbReference>
<comment type="subunit">
    <text evidence="9">Homodimer.</text>
</comment>
<comment type="cofactor">
    <cofactor evidence="1 9">
        <name>pyridoxal 5'-phosphate</name>
        <dbReference type="ChEBI" id="CHEBI:597326"/>
    </cofactor>
</comment>
<dbReference type="CDD" id="cd00610">
    <property type="entry name" value="OAT_like"/>
    <property type="match status" value="1"/>
</dbReference>
<reference evidence="10" key="1">
    <citation type="submission" date="2017-05" db="EMBL/GenBank/DDBJ databases">
        <authorList>
            <person name="Imhoff J.F."/>
            <person name="Rahn T."/>
            <person name="Kuenzel S."/>
            <person name="Neulinger S.C."/>
        </authorList>
    </citation>
    <scope>NUCLEOTIDE SEQUENCE</scope>
    <source>
        <strain evidence="10">DSM 4395</strain>
    </source>
</reference>
<comment type="subcellular location">
    <subcellularLocation>
        <location evidence="9">Cytoplasm</location>
    </subcellularLocation>
</comment>
<name>A0AAJ0UIM3_HALSE</name>
<keyword evidence="9" id="KW-0963">Cytoplasm</keyword>